<proteinExistence type="predicted"/>
<evidence type="ECO:0000313" key="1">
    <source>
        <dbReference type="EMBL" id="MBX47826.1"/>
    </source>
</evidence>
<sequence length="21" mass="2507">MFAWIYDFSSAIVCKRKLTIN</sequence>
<protein>
    <submittedName>
        <fullName evidence="1">Uncharacterized protein</fullName>
    </submittedName>
</protein>
<organism evidence="1">
    <name type="scientific">Rhizophora mucronata</name>
    <name type="common">Asiatic mangrove</name>
    <dbReference type="NCBI Taxonomy" id="61149"/>
    <lineage>
        <taxon>Eukaryota</taxon>
        <taxon>Viridiplantae</taxon>
        <taxon>Streptophyta</taxon>
        <taxon>Embryophyta</taxon>
        <taxon>Tracheophyta</taxon>
        <taxon>Spermatophyta</taxon>
        <taxon>Magnoliopsida</taxon>
        <taxon>eudicotyledons</taxon>
        <taxon>Gunneridae</taxon>
        <taxon>Pentapetalae</taxon>
        <taxon>rosids</taxon>
        <taxon>fabids</taxon>
        <taxon>Malpighiales</taxon>
        <taxon>Rhizophoraceae</taxon>
        <taxon>Rhizophora</taxon>
    </lineage>
</organism>
<accession>A0A2P2NZ88</accession>
<name>A0A2P2NZ88_RHIMU</name>
<reference evidence="1" key="1">
    <citation type="submission" date="2018-02" db="EMBL/GenBank/DDBJ databases">
        <title>Rhizophora mucronata_Transcriptome.</title>
        <authorList>
            <person name="Meera S.P."/>
            <person name="Sreeshan A."/>
            <person name="Augustine A."/>
        </authorList>
    </citation>
    <scope>NUCLEOTIDE SEQUENCE</scope>
    <source>
        <tissue evidence="1">Leaf</tissue>
    </source>
</reference>
<dbReference type="EMBL" id="GGEC01067342">
    <property type="protein sequence ID" value="MBX47826.1"/>
    <property type="molecule type" value="Transcribed_RNA"/>
</dbReference>
<dbReference type="AlphaFoldDB" id="A0A2P2NZ88"/>